<keyword evidence="3" id="KW-1185">Reference proteome</keyword>
<evidence type="ECO:0000259" key="1">
    <source>
        <dbReference type="Pfam" id="PF08241"/>
    </source>
</evidence>
<keyword evidence="2" id="KW-0808">Transferase</keyword>
<proteinExistence type="predicted"/>
<dbReference type="Gene3D" id="3.40.50.150">
    <property type="entry name" value="Vaccinia Virus protein VP39"/>
    <property type="match status" value="1"/>
</dbReference>
<name>A0ABT9ZJX4_9BACI</name>
<sequence length="268" mass="31105">MVNQKVLYDVMRHQEWVPPHSDEWYSQLGGKYNYPWKSEFEEPTAEMVLSQKIDSYVNENFRILDVGCGHGEFTYQWSSKVKEVVGIDVIEEFIYTANINKPSDSLRFITVNANEKVPFPDDYFDLVYSKKGPWISVYSEANRITKRGVLVIGLYHGGTDGGLRDLFPGLYHPMPVNPYDLEYISRKFEFDKSELTDFNIEVIEEVEYLSTPEDVLIKKCFGQNEALKAVAWKECLKDIEEIFYKNATSKGLKVINYYHLITARTKLG</sequence>
<organism evidence="2 3">
    <name type="scientific">Metabacillus malikii</name>
    <dbReference type="NCBI Taxonomy" id="1504265"/>
    <lineage>
        <taxon>Bacteria</taxon>
        <taxon>Bacillati</taxon>
        <taxon>Bacillota</taxon>
        <taxon>Bacilli</taxon>
        <taxon>Bacillales</taxon>
        <taxon>Bacillaceae</taxon>
        <taxon>Metabacillus</taxon>
    </lineage>
</organism>
<dbReference type="InterPro" id="IPR029063">
    <property type="entry name" value="SAM-dependent_MTases_sf"/>
</dbReference>
<protein>
    <submittedName>
        <fullName evidence="2">SAM-dependent methyltransferase</fullName>
    </submittedName>
</protein>
<keyword evidence="2" id="KW-0489">Methyltransferase</keyword>
<gene>
    <name evidence="2" type="ORF">J2S19_003911</name>
</gene>
<dbReference type="CDD" id="cd02440">
    <property type="entry name" value="AdoMet_MTases"/>
    <property type="match status" value="1"/>
</dbReference>
<dbReference type="SUPFAM" id="SSF53335">
    <property type="entry name" value="S-adenosyl-L-methionine-dependent methyltransferases"/>
    <property type="match status" value="1"/>
</dbReference>
<accession>A0ABT9ZJX4</accession>
<dbReference type="RefSeq" id="WP_307344732.1">
    <property type="nucleotide sequence ID" value="NZ_JAUSUD010000023.1"/>
</dbReference>
<comment type="caution">
    <text evidence="2">The sequence shown here is derived from an EMBL/GenBank/DDBJ whole genome shotgun (WGS) entry which is preliminary data.</text>
</comment>
<evidence type="ECO:0000313" key="2">
    <source>
        <dbReference type="EMBL" id="MDQ0232589.1"/>
    </source>
</evidence>
<dbReference type="Pfam" id="PF08241">
    <property type="entry name" value="Methyltransf_11"/>
    <property type="match status" value="1"/>
</dbReference>
<dbReference type="GO" id="GO:0032259">
    <property type="term" value="P:methylation"/>
    <property type="evidence" value="ECO:0007669"/>
    <property type="project" value="UniProtKB-KW"/>
</dbReference>
<dbReference type="InterPro" id="IPR013216">
    <property type="entry name" value="Methyltransf_11"/>
</dbReference>
<dbReference type="EMBL" id="JAUSUD010000023">
    <property type="protein sequence ID" value="MDQ0232589.1"/>
    <property type="molecule type" value="Genomic_DNA"/>
</dbReference>
<reference evidence="2 3" key="1">
    <citation type="submission" date="2023-07" db="EMBL/GenBank/DDBJ databases">
        <title>Genomic Encyclopedia of Type Strains, Phase IV (KMG-IV): sequencing the most valuable type-strain genomes for metagenomic binning, comparative biology and taxonomic classification.</title>
        <authorList>
            <person name="Goeker M."/>
        </authorList>
    </citation>
    <scope>NUCLEOTIDE SEQUENCE [LARGE SCALE GENOMIC DNA]</scope>
    <source>
        <strain evidence="2 3">DSM 29005</strain>
    </source>
</reference>
<evidence type="ECO:0000313" key="3">
    <source>
        <dbReference type="Proteomes" id="UP001234495"/>
    </source>
</evidence>
<dbReference type="Proteomes" id="UP001234495">
    <property type="component" value="Unassembled WGS sequence"/>
</dbReference>
<dbReference type="GO" id="GO:0008168">
    <property type="term" value="F:methyltransferase activity"/>
    <property type="evidence" value="ECO:0007669"/>
    <property type="project" value="UniProtKB-KW"/>
</dbReference>
<feature type="domain" description="Methyltransferase type 11" evidence="1">
    <location>
        <begin position="64"/>
        <end position="131"/>
    </location>
</feature>